<comment type="pathway">
    <text evidence="12">Phospholipid metabolism; phosphatidylethanolamine biosynthesis; phosphatidylethanolamine from CDP-diacylglycerol: step 2/2.</text>
</comment>
<dbReference type="EC" id="4.1.1.65" evidence="12"/>
<evidence type="ECO:0000256" key="6">
    <source>
        <dbReference type="ARBA" id="ARBA00023136"/>
    </source>
</evidence>
<evidence type="ECO:0000256" key="1">
    <source>
        <dbReference type="ARBA" id="ARBA00005189"/>
    </source>
</evidence>
<protein>
    <recommendedName>
        <fullName evidence="12">Phosphatidylserine decarboxylase proenzyme</fullName>
        <ecNumber evidence="12">4.1.1.65</ecNumber>
    </recommendedName>
    <component>
        <recommendedName>
            <fullName evidence="12">Phosphatidylserine decarboxylase alpha chain</fullName>
        </recommendedName>
    </component>
    <component>
        <recommendedName>
            <fullName evidence="12">Phosphatidylserine decarboxylase beta chain</fullName>
        </recommendedName>
    </component>
</protein>
<organism evidence="13 14">
    <name type="scientific">Methylocaldum szegediense</name>
    <dbReference type="NCBI Taxonomy" id="73780"/>
    <lineage>
        <taxon>Bacteria</taxon>
        <taxon>Pseudomonadati</taxon>
        <taxon>Pseudomonadota</taxon>
        <taxon>Gammaproteobacteria</taxon>
        <taxon>Methylococcales</taxon>
        <taxon>Methylococcaceae</taxon>
        <taxon>Methylocaldum</taxon>
    </lineage>
</organism>
<dbReference type="InterPro" id="IPR033177">
    <property type="entry name" value="PSD-B"/>
</dbReference>
<evidence type="ECO:0000256" key="3">
    <source>
        <dbReference type="ARBA" id="ARBA00022516"/>
    </source>
</evidence>
<dbReference type="InterPro" id="IPR033178">
    <property type="entry name" value="PSD_type1_pro"/>
</dbReference>
<name>A0ABM9I0F0_9GAMM</name>
<gene>
    <name evidence="12 13" type="primary">psd</name>
    <name evidence="13" type="ORF">MSZNOR_1691</name>
</gene>
<comment type="catalytic activity">
    <reaction evidence="12">
        <text>a 1,2-diacyl-sn-glycero-3-phospho-L-serine + H(+) = a 1,2-diacyl-sn-glycero-3-phosphoethanolamine + CO2</text>
        <dbReference type="Rhea" id="RHEA:20828"/>
        <dbReference type="ChEBI" id="CHEBI:15378"/>
        <dbReference type="ChEBI" id="CHEBI:16526"/>
        <dbReference type="ChEBI" id="CHEBI:57262"/>
        <dbReference type="ChEBI" id="CHEBI:64612"/>
        <dbReference type="EC" id="4.1.1.65"/>
    </reaction>
</comment>
<keyword evidence="7 12" id="KW-0865">Zymogen</keyword>
<comment type="subunit">
    <text evidence="12">Heterodimer of a large membrane-associated beta subunit and a small pyruvoyl-containing alpha subunit.</text>
</comment>
<evidence type="ECO:0000256" key="5">
    <source>
        <dbReference type="ARBA" id="ARBA00023098"/>
    </source>
</evidence>
<keyword evidence="2 12" id="KW-1003">Cell membrane</keyword>
<comment type="function">
    <text evidence="12">Catalyzes the formation of phosphatidylethanolamine (PtdEtn) from phosphatidylserine (PtdSer).</text>
</comment>
<comment type="similarity">
    <text evidence="12">Belongs to the phosphatidylserine decarboxylase family. PSD-B subfamily. Prokaryotic type I sub-subfamily.</text>
</comment>
<comment type="pathway">
    <text evidence="1">Lipid metabolism.</text>
</comment>
<keyword evidence="8 12" id="KW-0594">Phospholipid biosynthesis</keyword>
<keyword evidence="3 12" id="KW-0444">Lipid biosynthesis</keyword>
<dbReference type="Proteomes" id="UP001162030">
    <property type="component" value="Chromosome"/>
</dbReference>
<feature type="active site" description="Schiff-base intermediate with substrate; via pyruvic acid; for decarboxylase activity" evidence="12">
    <location>
        <position position="252"/>
    </location>
</feature>
<evidence type="ECO:0000256" key="9">
    <source>
        <dbReference type="ARBA" id="ARBA00023239"/>
    </source>
</evidence>
<keyword evidence="10 12" id="KW-1208">Phospholipid metabolism</keyword>
<feature type="active site" description="Charge relay system; for autoendoproteolytic cleavage activity" evidence="12">
    <location>
        <position position="252"/>
    </location>
</feature>
<accession>A0ABM9I0F0</accession>
<evidence type="ECO:0000256" key="7">
    <source>
        <dbReference type="ARBA" id="ARBA00023145"/>
    </source>
</evidence>
<feature type="site" description="Cleavage (non-hydrolytic); by autocatalysis" evidence="12">
    <location>
        <begin position="251"/>
        <end position="252"/>
    </location>
</feature>
<dbReference type="PANTHER" id="PTHR10067">
    <property type="entry name" value="PHOSPHATIDYLSERINE DECARBOXYLASE"/>
    <property type="match status" value="1"/>
</dbReference>
<feature type="active site" description="Charge relay system; for autoendoproteolytic cleavage activity" evidence="12">
    <location>
        <position position="149"/>
    </location>
</feature>
<evidence type="ECO:0000256" key="8">
    <source>
        <dbReference type="ARBA" id="ARBA00023209"/>
    </source>
</evidence>
<keyword evidence="5 12" id="KW-0443">Lipid metabolism</keyword>
<feature type="active site" description="Charge relay system; for autoendoproteolytic cleavage activity" evidence="12">
    <location>
        <position position="92"/>
    </location>
</feature>
<sequence>MSISQKLFALAQHALPQHPLSRLMGVITRCRCSAFKNALIRSFIKVYGVDMSQALEPKPTAYGCFNEFFTRALKPETRPIPSDPDIVVCPADGTISQIGTISKGRVIQAKGKDFSVVELFGGRAENAEPFVDGRFATIYLSPRDYHRLHMPLDGTLREMIHVPGKLFSVNGATTANVPNLFARNERVIALFDTAAGPMALVLVGAIFVASIETVWHGVVTPPTGTAVRTWHYPDNPPVLSRGQEMGRFNMGSTVIVLFGNDVVEWNESLTADTIVRMGQSLGRLVRQAELKSGQLQRRS</sequence>
<keyword evidence="9 12" id="KW-0456">Lyase</keyword>
<feature type="modified residue" description="Pyruvic acid (Ser); by autocatalysis" evidence="12">
    <location>
        <position position="252"/>
    </location>
</feature>
<keyword evidence="11 12" id="KW-0670">Pyruvate</keyword>
<comment type="cofactor">
    <cofactor evidence="12">
        <name>pyruvate</name>
        <dbReference type="ChEBI" id="CHEBI:15361"/>
    </cofactor>
    <text evidence="12">Binds 1 pyruvoyl group covalently per subunit.</text>
</comment>
<dbReference type="HAMAP" id="MF_00662">
    <property type="entry name" value="PS_decarb_PSD_B_type1"/>
    <property type="match status" value="1"/>
</dbReference>
<feature type="chain" id="PRO_5044913352" description="Phosphatidylserine decarboxylase alpha chain" evidence="12">
    <location>
        <begin position="252"/>
        <end position="299"/>
    </location>
</feature>
<feature type="chain" id="PRO_5044913353" description="Phosphatidylserine decarboxylase beta chain" evidence="12">
    <location>
        <begin position="1"/>
        <end position="251"/>
    </location>
</feature>
<dbReference type="InterPro" id="IPR003817">
    <property type="entry name" value="PS_Dcarbxylase"/>
</dbReference>
<dbReference type="Pfam" id="PF02666">
    <property type="entry name" value="PS_Dcarbxylase"/>
    <property type="match status" value="1"/>
</dbReference>
<dbReference type="PANTHER" id="PTHR10067:SF6">
    <property type="entry name" value="PHOSPHATIDYLSERINE DECARBOXYLASE PROENZYME, MITOCHONDRIAL"/>
    <property type="match status" value="1"/>
</dbReference>
<keyword evidence="6 12" id="KW-0472">Membrane</keyword>
<evidence type="ECO:0000256" key="4">
    <source>
        <dbReference type="ARBA" id="ARBA00022793"/>
    </source>
</evidence>
<comment type="PTM">
    <text evidence="12">Is synthesized initially as an inactive proenzyme. Formation of the active enzyme involves a self-maturation process in which the active site pyruvoyl group is generated from an internal serine residue via an autocatalytic post-translational modification. Two non-identical subunits are generated from the proenzyme in this reaction, and the pyruvate is formed at the N-terminus of the alpha chain, which is derived from the carboxyl end of the proenzyme. The autoendoproteolytic cleavage occurs by a canonical serine protease mechanism, in which the side chain hydroxyl group of the serine supplies its oxygen atom to form the C-terminus of the beta chain, while the remainder of the serine residue undergoes an oxidative deamination to produce ammonia and the pyruvoyl prosthetic group on the alpha chain. During this reaction, the Ser that is part of the protease active site of the proenzyme becomes the pyruvoyl prosthetic group, which constitutes an essential element of the active site of the mature decarboxylase.</text>
</comment>
<evidence type="ECO:0000313" key="14">
    <source>
        <dbReference type="Proteomes" id="UP001162030"/>
    </source>
</evidence>
<evidence type="ECO:0000256" key="2">
    <source>
        <dbReference type="ARBA" id="ARBA00022475"/>
    </source>
</evidence>
<comment type="subcellular location">
    <subcellularLocation>
        <location evidence="12">Cell membrane</location>
        <topology evidence="12">Peripheral membrane protein</topology>
    </subcellularLocation>
</comment>
<proteinExistence type="inferred from homology"/>
<evidence type="ECO:0000256" key="12">
    <source>
        <dbReference type="HAMAP-Rule" id="MF_00662"/>
    </source>
</evidence>
<keyword evidence="14" id="KW-1185">Reference proteome</keyword>
<reference evidence="13 14" key="1">
    <citation type="submission" date="2023-03" db="EMBL/GenBank/DDBJ databases">
        <authorList>
            <person name="Pearce D."/>
        </authorList>
    </citation>
    <scope>NUCLEOTIDE SEQUENCE [LARGE SCALE GENOMIC DNA]</scope>
    <source>
        <strain evidence="13">Msz</strain>
    </source>
</reference>
<dbReference type="GO" id="GO:0004609">
    <property type="term" value="F:phosphatidylserine decarboxylase activity"/>
    <property type="evidence" value="ECO:0007669"/>
    <property type="project" value="UniProtKB-EC"/>
</dbReference>
<dbReference type="EMBL" id="OX458333">
    <property type="protein sequence ID" value="CAI8806438.1"/>
    <property type="molecule type" value="Genomic_DNA"/>
</dbReference>
<evidence type="ECO:0000256" key="11">
    <source>
        <dbReference type="ARBA" id="ARBA00023317"/>
    </source>
</evidence>
<evidence type="ECO:0000313" key="13">
    <source>
        <dbReference type="EMBL" id="CAI8806438.1"/>
    </source>
</evidence>
<evidence type="ECO:0000256" key="10">
    <source>
        <dbReference type="ARBA" id="ARBA00023264"/>
    </source>
</evidence>
<keyword evidence="4 12" id="KW-0210">Decarboxylase</keyword>
<dbReference type="NCBIfam" id="TIGR00163">
    <property type="entry name" value="PS_decarb"/>
    <property type="match status" value="1"/>
</dbReference>
<dbReference type="RefSeq" id="WP_036268220.1">
    <property type="nucleotide sequence ID" value="NZ_OX458333.1"/>
</dbReference>